<protein>
    <submittedName>
        <fullName evidence="2">Uncharacterized protein</fullName>
    </submittedName>
</protein>
<evidence type="ECO:0000313" key="3">
    <source>
        <dbReference type="Proteomes" id="UP000242972"/>
    </source>
</evidence>
<sequence>MLMGVTHPVHVNTLTVFYVMNLVITLLVITFGGLVVVTRLQQHKFQLFASDSSSARNVLIFGLGSLWLVDGLLQAQPLMVTQFTGKVLAPLLVGQPAIVAAVVRLGMRLWRLHPLVWNLVATWMQIGIGTVILLGSETRWRRIGLWASIGWGILVWGPGEGFGSIFSGGSWLLGSPGSVLFYVLAAGVLLLPSAWWRSPRFLRVWQTMIAGLWALAALLQAWPANGWWSSHRFSAFLMSQARMPQPSLFSAPLYAGAKAIVQSPLPWNAGIVGIFVTLALLWILGRPARLTWWLTVWVTGSTWWFGQDFGVLGGMGTDPNSGALVLLGLVVYALIVPRSATFTVIRPTKAG</sequence>
<comment type="caution">
    <text evidence="2">The sequence shown here is derived from an EMBL/GenBank/DDBJ whole genome shotgun (WGS) entry which is preliminary data.</text>
</comment>
<feature type="transmembrane region" description="Helical" evidence="1">
    <location>
        <begin position="179"/>
        <end position="196"/>
    </location>
</feature>
<feature type="transmembrane region" description="Helical" evidence="1">
    <location>
        <begin position="208"/>
        <end position="228"/>
    </location>
</feature>
<evidence type="ECO:0000313" key="2">
    <source>
        <dbReference type="EMBL" id="PSR30392.1"/>
    </source>
</evidence>
<dbReference type="EMBL" id="PXYW01000080">
    <property type="protein sequence ID" value="PSR30392.1"/>
    <property type="molecule type" value="Genomic_DNA"/>
</dbReference>
<evidence type="ECO:0000256" key="1">
    <source>
        <dbReference type="SAM" id="Phobius"/>
    </source>
</evidence>
<feature type="transmembrane region" description="Helical" evidence="1">
    <location>
        <begin position="143"/>
        <end position="159"/>
    </location>
</feature>
<keyword evidence="1" id="KW-0812">Transmembrane</keyword>
<feature type="transmembrane region" description="Helical" evidence="1">
    <location>
        <begin position="115"/>
        <end position="136"/>
    </location>
</feature>
<gene>
    <name evidence="2" type="ORF">C7B46_17990</name>
</gene>
<dbReference type="AlphaFoldDB" id="A0A2T2X7C5"/>
<organism evidence="2 3">
    <name type="scientific">Sulfobacillus benefaciens</name>
    <dbReference type="NCBI Taxonomy" id="453960"/>
    <lineage>
        <taxon>Bacteria</taxon>
        <taxon>Bacillati</taxon>
        <taxon>Bacillota</taxon>
        <taxon>Clostridia</taxon>
        <taxon>Eubacteriales</taxon>
        <taxon>Clostridiales Family XVII. Incertae Sedis</taxon>
        <taxon>Sulfobacillus</taxon>
    </lineage>
</organism>
<feature type="transmembrane region" description="Helical" evidence="1">
    <location>
        <begin position="290"/>
        <end position="306"/>
    </location>
</feature>
<proteinExistence type="predicted"/>
<keyword evidence="1" id="KW-1133">Transmembrane helix</keyword>
<keyword evidence="1" id="KW-0472">Membrane</keyword>
<feature type="transmembrane region" description="Helical" evidence="1">
    <location>
        <begin position="58"/>
        <end position="75"/>
    </location>
</feature>
<feature type="transmembrane region" description="Helical" evidence="1">
    <location>
        <begin position="16"/>
        <end position="37"/>
    </location>
</feature>
<feature type="transmembrane region" description="Helical" evidence="1">
    <location>
        <begin position="326"/>
        <end position="345"/>
    </location>
</feature>
<dbReference type="Proteomes" id="UP000242972">
    <property type="component" value="Unassembled WGS sequence"/>
</dbReference>
<reference evidence="2 3" key="1">
    <citation type="journal article" date="2014" name="BMC Genomics">
        <title>Comparison of environmental and isolate Sulfobacillus genomes reveals diverse carbon, sulfur, nitrogen, and hydrogen metabolisms.</title>
        <authorList>
            <person name="Justice N.B."/>
            <person name="Norman A."/>
            <person name="Brown C.T."/>
            <person name="Singh A."/>
            <person name="Thomas B.C."/>
            <person name="Banfield J.F."/>
        </authorList>
    </citation>
    <scope>NUCLEOTIDE SEQUENCE [LARGE SCALE GENOMIC DNA]</scope>
    <source>
        <strain evidence="2">AMDSBA4</strain>
    </source>
</reference>
<feature type="transmembrane region" description="Helical" evidence="1">
    <location>
        <begin position="265"/>
        <end position="283"/>
    </location>
</feature>
<name>A0A2T2X7C5_9FIRM</name>
<accession>A0A2T2X7C5</accession>